<keyword evidence="3" id="KW-1185">Reference proteome</keyword>
<dbReference type="Proteomes" id="UP000593571">
    <property type="component" value="Unassembled WGS sequence"/>
</dbReference>
<dbReference type="EMBL" id="JACASE010000006">
    <property type="protein sequence ID" value="KAF6458727.1"/>
    <property type="molecule type" value="Genomic_DNA"/>
</dbReference>
<protein>
    <submittedName>
        <fullName evidence="2">Uncharacterized protein</fullName>
    </submittedName>
</protein>
<reference evidence="2 3" key="1">
    <citation type="journal article" date="2020" name="Nature">
        <title>Six reference-quality genomes reveal evolution of bat adaptations.</title>
        <authorList>
            <person name="Jebb D."/>
            <person name="Huang Z."/>
            <person name="Pippel M."/>
            <person name="Hughes G.M."/>
            <person name="Lavrichenko K."/>
            <person name="Devanna P."/>
            <person name="Winkler S."/>
            <person name="Jermiin L.S."/>
            <person name="Skirmuntt E.C."/>
            <person name="Katzourakis A."/>
            <person name="Burkitt-Gray L."/>
            <person name="Ray D.A."/>
            <person name="Sullivan K.A.M."/>
            <person name="Roscito J.G."/>
            <person name="Kirilenko B.M."/>
            <person name="Davalos L.M."/>
            <person name="Corthals A.P."/>
            <person name="Power M.L."/>
            <person name="Jones G."/>
            <person name="Ransome R.D."/>
            <person name="Dechmann D.K.N."/>
            <person name="Locatelli A.G."/>
            <person name="Puechmaille S.J."/>
            <person name="Fedrigo O."/>
            <person name="Jarvis E.D."/>
            <person name="Hiller M."/>
            <person name="Vernes S.C."/>
            <person name="Myers E.W."/>
            <person name="Teeling E.C."/>
        </authorList>
    </citation>
    <scope>NUCLEOTIDE SEQUENCE [LARGE SCALE GENOMIC DNA]</scope>
    <source>
        <strain evidence="2">MRouAeg1</strain>
        <tissue evidence="2">Muscle</tissue>
    </source>
</reference>
<comment type="caution">
    <text evidence="2">The sequence shown here is derived from an EMBL/GenBank/DDBJ whole genome shotgun (WGS) entry which is preliminary data.</text>
</comment>
<name>A0A7J8GFN3_ROUAE</name>
<evidence type="ECO:0000313" key="3">
    <source>
        <dbReference type="Proteomes" id="UP000593571"/>
    </source>
</evidence>
<evidence type="ECO:0000256" key="1">
    <source>
        <dbReference type="SAM" id="MobiDB-lite"/>
    </source>
</evidence>
<feature type="compositionally biased region" description="Polar residues" evidence="1">
    <location>
        <begin position="1"/>
        <end position="14"/>
    </location>
</feature>
<feature type="region of interest" description="Disordered" evidence="1">
    <location>
        <begin position="1"/>
        <end position="24"/>
    </location>
</feature>
<sequence length="99" mass="10964">MKKSYSGVTRTSSGRLRKLGDPTGPVRLVSLSRDKALQTQKPVRVLGDRAMWDPASGTGLAWPGELPQRWRQRDFSVGHKHMISTWKCGNLDAFAIAAD</sequence>
<proteinExistence type="predicted"/>
<accession>A0A7J8GFN3</accession>
<organism evidence="2 3">
    <name type="scientific">Rousettus aegyptiacus</name>
    <name type="common">Egyptian fruit bat</name>
    <name type="synonym">Pteropus aegyptiacus</name>
    <dbReference type="NCBI Taxonomy" id="9407"/>
    <lineage>
        <taxon>Eukaryota</taxon>
        <taxon>Metazoa</taxon>
        <taxon>Chordata</taxon>
        <taxon>Craniata</taxon>
        <taxon>Vertebrata</taxon>
        <taxon>Euteleostomi</taxon>
        <taxon>Mammalia</taxon>
        <taxon>Eutheria</taxon>
        <taxon>Laurasiatheria</taxon>
        <taxon>Chiroptera</taxon>
        <taxon>Yinpterochiroptera</taxon>
        <taxon>Pteropodoidea</taxon>
        <taxon>Pteropodidae</taxon>
        <taxon>Rousettinae</taxon>
        <taxon>Rousettus</taxon>
    </lineage>
</organism>
<evidence type="ECO:0000313" key="2">
    <source>
        <dbReference type="EMBL" id="KAF6458727.1"/>
    </source>
</evidence>
<dbReference type="AlphaFoldDB" id="A0A7J8GFN3"/>
<gene>
    <name evidence="2" type="ORF">HJG63_017381</name>
</gene>